<dbReference type="Pfam" id="PF12802">
    <property type="entry name" value="MarR_2"/>
    <property type="match status" value="1"/>
</dbReference>
<evidence type="ECO:0000313" key="6">
    <source>
        <dbReference type="Proteomes" id="UP000240912"/>
    </source>
</evidence>
<dbReference type="SUPFAM" id="SSF46785">
    <property type="entry name" value="Winged helix' DNA-binding domain"/>
    <property type="match status" value="1"/>
</dbReference>
<gene>
    <name evidence="5" type="ORF">C7T94_14845</name>
</gene>
<dbReference type="GO" id="GO:0003700">
    <property type="term" value="F:DNA-binding transcription factor activity"/>
    <property type="evidence" value="ECO:0007669"/>
    <property type="project" value="InterPro"/>
</dbReference>
<dbReference type="SMART" id="SM00347">
    <property type="entry name" value="HTH_MARR"/>
    <property type="match status" value="1"/>
</dbReference>
<dbReference type="Proteomes" id="UP000240912">
    <property type="component" value="Unassembled WGS sequence"/>
</dbReference>
<evidence type="ECO:0000259" key="4">
    <source>
        <dbReference type="PROSITE" id="PS51186"/>
    </source>
</evidence>
<keyword evidence="2" id="KW-0012">Acyltransferase</keyword>
<dbReference type="Gene3D" id="1.10.10.10">
    <property type="entry name" value="Winged helix-like DNA-binding domain superfamily/Winged helix DNA-binding domain"/>
    <property type="match status" value="1"/>
</dbReference>
<dbReference type="PROSITE" id="PS51186">
    <property type="entry name" value="GNAT"/>
    <property type="match status" value="1"/>
</dbReference>
<dbReference type="PANTHER" id="PTHR43877">
    <property type="entry name" value="AMINOALKYLPHOSPHONATE N-ACETYLTRANSFERASE-RELATED-RELATED"/>
    <property type="match status" value="1"/>
</dbReference>
<dbReference type="InterPro" id="IPR000835">
    <property type="entry name" value="HTH_MarR-typ"/>
</dbReference>
<dbReference type="InterPro" id="IPR036388">
    <property type="entry name" value="WH-like_DNA-bd_sf"/>
</dbReference>
<accession>A0A2T3HI56</accession>
<keyword evidence="6" id="KW-1185">Reference proteome</keyword>
<dbReference type="RefSeq" id="WP_107216205.1">
    <property type="nucleotide sequence ID" value="NZ_KZ686270.1"/>
</dbReference>
<name>A0A2T3HI56_9SPHI</name>
<dbReference type="InterPro" id="IPR036390">
    <property type="entry name" value="WH_DNA-bd_sf"/>
</dbReference>
<dbReference type="CDD" id="cd04301">
    <property type="entry name" value="NAT_SF"/>
    <property type="match status" value="1"/>
</dbReference>
<dbReference type="SUPFAM" id="SSF55729">
    <property type="entry name" value="Acyl-CoA N-acyltransferases (Nat)"/>
    <property type="match status" value="1"/>
</dbReference>
<proteinExistence type="predicted"/>
<dbReference type="OrthoDB" id="1431064at2"/>
<feature type="domain" description="N-acetyltransferase" evidence="4">
    <location>
        <begin position="177"/>
        <end position="317"/>
    </location>
</feature>
<dbReference type="EMBL" id="PYLS01000006">
    <property type="protein sequence ID" value="PST82083.1"/>
    <property type="molecule type" value="Genomic_DNA"/>
</dbReference>
<evidence type="ECO:0000313" key="5">
    <source>
        <dbReference type="EMBL" id="PST82083.1"/>
    </source>
</evidence>
<feature type="domain" description="HTH marR-type" evidence="3">
    <location>
        <begin position="1"/>
        <end position="159"/>
    </location>
</feature>
<dbReference type="InterPro" id="IPR050832">
    <property type="entry name" value="Bact_Acetyltransf"/>
</dbReference>
<dbReference type="PANTHER" id="PTHR43877:SF2">
    <property type="entry name" value="AMINOALKYLPHOSPHONATE N-ACETYLTRANSFERASE-RELATED"/>
    <property type="match status" value="1"/>
</dbReference>
<dbReference type="Gene3D" id="3.40.630.30">
    <property type="match status" value="1"/>
</dbReference>
<dbReference type="Pfam" id="PF00583">
    <property type="entry name" value="Acetyltransf_1"/>
    <property type="match status" value="1"/>
</dbReference>
<evidence type="ECO:0000256" key="1">
    <source>
        <dbReference type="ARBA" id="ARBA00022679"/>
    </source>
</evidence>
<protein>
    <submittedName>
        <fullName evidence="5">MarR family transcriptional regulator</fullName>
    </submittedName>
</protein>
<keyword evidence="1" id="KW-0808">Transferase</keyword>
<comment type="caution">
    <text evidence="5">The sequence shown here is derived from an EMBL/GenBank/DDBJ whole genome shotgun (WGS) entry which is preliminary data.</text>
</comment>
<reference evidence="5 6" key="1">
    <citation type="submission" date="2018-03" db="EMBL/GenBank/DDBJ databases">
        <authorList>
            <person name="Keele B.F."/>
        </authorList>
    </citation>
    <scope>NUCLEOTIDE SEQUENCE [LARGE SCALE GENOMIC DNA]</scope>
    <source>
        <strain evidence="5 6">YL28-9</strain>
    </source>
</reference>
<evidence type="ECO:0000256" key="2">
    <source>
        <dbReference type="ARBA" id="ARBA00023315"/>
    </source>
</evidence>
<dbReference type="InterPro" id="IPR016181">
    <property type="entry name" value="Acyl_CoA_acyltransferase"/>
</dbReference>
<dbReference type="PROSITE" id="PS50995">
    <property type="entry name" value="HTH_MARR_2"/>
    <property type="match status" value="1"/>
</dbReference>
<dbReference type="AlphaFoldDB" id="A0A2T3HI56"/>
<organism evidence="5 6">
    <name type="scientific">Pedobacter yulinensis</name>
    <dbReference type="NCBI Taxonomy" id="2126353"/>
    <lineage>
        <taxon>Bacteria</taxon>
        <taxon>Pseudomonadati</taxon>
        <taxon>Bacteroidota</taxon>
        <taxon>Sphingobacteriia</taxon>
        <taxon>Sphingobacteriales</taxon>
        <taxon>Sphingobacteriaceae</taxon>
        <taxon>Pedobacter</taxon>
    </lineage>
</organism>
<dbReference type="InterPro" id="IPR000182">
    <property type="entry name" value="GNAT_dom"/>
</dbReference>
<sequence>MNKLFEQLGRIALGSRLRMLTETITRDSARIYAQYGIDLHPKWFPVFYVLSQQDSLTITAAARAIGHSHPSVSKIVREMKAAGLAEEMPDPRDGRRTRIRLTEQGRQIAERISDQYLDVEQAIGQLSAQTNNDLWAALGEWEYLLEQKSLLQRVTEARKMRESGKVTIIDYTPAHREVFRELNEAWISAYFKIEEADRRALGDPEGYILKKGGHILVACYNGDPIGVCALIRMDDPDYQFELAKMAVSPEARGKNIGFLLGQAIKAKARELGAHKLYLESNTRLKPAIGLYQKLGFRKISGRSTPYERCDIQMDCAL</sequence>
<dbReference type="GO" id="GO:0016747">
    <property type="term" value="F:acyltransferase activity, transferring groups other than amino-acyl groups"/>
    <property type="evidence" value="ECO:0007669"/>
    <property type="project" value="InterPro"/>
</dbReference>
<evidence type="ECO:0000259" key="3">
    <source>
        <dbReference type="PROSITE" id="PS50995"/>
    </source>
</evidence>